<evidence type="ECO:0000313" key="1">
    <source>
        <dbReference type="EMBL" id="CAB1443919.1"/>
    </source>
</evidence>
<reference evidence="1" key="1">
    <citation type="submission" date="2020-03" db="EMBL/GenBank/DDBJ databases">
        <authorList>
            <person name="Weist P."/>
        </authorList>
    </citation>
    <scope>NUCLEOTIDE SEQUENCE</scope>
</reference>
<dbReference type="EMBL" id="CADEAL010003224">
    <property type="protein sequence ID" value="CAB1443919.1"/>
    <property type="molecule type" value="Genomic_DNA"/>
</dbReference>
<name>A0A9N7V889_PLEPL</name>
<sequence length="146" mass="16388">MFFSLAGSNIVCEQDELQQPRLLSFVSITDSRRPTLLLSSLLHTFIPSRFFPTRISSSPSCVHSESLMPLDRFCFTAKQPLSVLTELSTRSWEGSIAVLPLTNLLQMCRCINVLSLSPEGQLDHLQLHRGTNRTVDRRSICSAVHT</sequence>
<protein>
    <submittedName>
        <fullName evidence="1">Uncharacterized protein</fullName>
    </submittedName>
</protein>
<dbReference type="Proteomes" id="UP001153269">
    <property type="component" value="Unassembled WGS sequence"/>
</dbReference>
<proteinExistence type="predicted"/>
<organism evidence="1 2">
    <name type="scientific">Pleuronectes platessa</name>
    <name type="common">European plaice</name>
    <dbReference type="NCBI Taxonomy" id="8262"/>
    <lineage>
        <taxon>Eukaryota</taxon>
        <taxon>Metazoa</taxon>
        <taxon>Chordata</taxon>
        <taxon>Craniata</taxon>
        <taxon>Vertebrata</taxon>
        <taxon>Euteleostomi</taxon>
        <taxon>Actinopterygii</taxon>
        <taxon>Neopterygii</taxon>
        <taxon>Teleostei</taxon>
        <taxon>Neoteleostei</taxon>
        <taxon>Acanthomorphata</taxon>
        <taxon>Carangaria</taxon>
        <taxon>Pleuronectiformes</taxon>
        <taxon>Pleuronectoidei</taxon>
        <taxon>Pleuronectidae</taxon>
        <taxon>Pleuronectes</taxon>
    </lineage>
</organism>
<accession>A0A9N7V889</accession>
<comment type="caution">
    <text evidence="1">The sequence shown here is derived from an EMBL/GenBank/DDBJ whole genome shotgun (WGS) entry which is preliminary data.</text>
</comment>
<dbReference type="AlphaFoldDB" id="A0A9N7V889"/>
<gene>
    <name evidence="1" type="ORF">PLEPLA_LOCUS31635</name>
</gene>
<evidence type="ECO:0000313" key="2">
    <source>
        <dbReference type="Proteomes" id="UP001153269"/>
    </source>
</evidence>
<keyword evidence="2" id="KW-1185">Reference proteome</keyword>